<dbReference type="HOGENOM" id="CLU_029425_5_3_12"/>
<sequence>MCRIQKALLIFCILGIANINSEITNTIPKVQYKKEAFQGDYIYFSSNENFKKLSLLSTNKTPIITSSPFKFTVGNKIYYIAFIGITPMIKEGKRKIQIEFKNKSYVKEIEIKKFNFKKTQISFNKEKAKLITQKRSTKQKEQSLVLWNIIGNIGDTTIYHYDALVKPIKDQHIITSYYGELRLYMQGNKKISNYTMHNGIDYAPFKRENTPIFAAGKGKVVFAQNRELTGNTLIIQHLPGIFTIYLHLSKLGVSENKVVSAGEYIGHTGNTGLSTGPHLHFEVRINGIAINPDFLLNGMLIDKNKIINNIKRIE</sequence>
<dbReference type="CDD" id="cd12797">
    <property type="entry name" value="M23_peptidase"/>
    <property type="match status" value="1"/>
</dbReference>
<dbReference type="PANTHER" id="PTHR21666:SF289">
    <property type="entry name" value="L-ALA--D-GLU ENDOPEPTIDASE"/>
    <property type="match status" value="1"/>
</dbReference>
<reference evidence="3 4" key="1">
    <citation type="journal article" date="2015" name="Genome Announc.">
        <title>Genome Sequence of Borrelia chilensis VA1, a South American Member of the Lyme Borreliosis Group.</title>
        <authorList>
            <person name="Huang W."/>
            <person name="Ojaimi C."/>
            <person name="Fallon J.T."/>
            <person name="Travisany D."/>
            <person name="Maass A."/>
            <person name="Ivanova L."/>
            <person name="Tomova A."/>
            <person name="Gonzalez-Acuna D."/>
            <person name="Godfrey H.P."/>
            <person name="Cabello F.C."/>
        </authorList>
    </citation>
    <scope>NUCLEOTIDE SEQUENCE [LARGE SCALE GENOMIC DNA]</scope>
    <source>
        <strain evidence="3 4">VA1</strain>
    </source>
</reference>
<keyword evidence="4" id="KW-1185">Reference proteome</keyword>
<dbReference type="InterPro" id="IPR050570">
    <property type="entry name" value="Cell_wall_metabolism_enzyme"/>
</dbReference>
<evidence type="ECO:0000256" key="1">
    <source>
        <dbReference type="ARBA" id="ARBA00022729"/>
    </source>
</evidence>
<dbReference type="SUPFAM" id="SSF51261">
    <property type="entry name" value="Duplicated hybrid motif"/>
    <property type="match status" value="1"/>
</dbReference>
<accession>A0A0A7UVL3</accession>
<evidence type="ECO:0000259" key="2">
    <source>
        <dbReference type="Pfam" id="PF01551"/>
    </source>
</evidence>
<dbReference type="KEGG" id="bchi:OY14_01260"/>
<dbReference type="InterPro" id="IPR016047">
    <property type="entry name" value="M23ase_b-sheet_dom"/>
</dbReference>
<feature type="domain" description="M23ase beta-sheet core" evidence="2">
    <location>
        <begin position="196"/>
        <end position="292"/>
    </location>
</feature>
<dbReference type="EMBL" id="CP009910">
    <property type="protein sequence ID" value="AJA90085.1"/>
    <property type="molecule type" value="Genomic_DNA"/>
</dbReference>
<dbReference type="InterPro" id="IPR011055">
    <property type="entry name" value="Dup_hybrid_motif"/>
</dbReference>
<organism evidence="3 4">
    <name type="scientific">Borreliella chilensis</name>
    <dbReference type="NCBI Taxonomy" id="1245910"/>
    <lineage>
        <taxon>Bacteria</taxon>
        <taxon>Pseudomonadati</taxon>
        <taxon>Spirochaetota</taxon>
        <taxon>Spirochaetia</taxon>
        <taxon>Spirochaetales</taxon>
        <taxon>Borreliaceae</taxon>
        <taxon>Borreliella</taxon>
    </lineage>
</organism>
<dbReference type="Gene3D" id="2.70.70.10">
    <property type="entry name" value="Glucose Permease (Domain IIA)"/>
    <property type="match status" value="1"/>
</dbReference>
<evidence type="ECO:0000313" key="3">
    <source>
        <dbReference type="EMBL" id="AJA90085.1"/>
    </source>
</evidence>
<name>A0A0A7UVL3_9SPIR</name>
<gene>
    <name evidence="3" type="ORF">OY14_01260</name>
</gene>
<keyword evidence="1" id="KW-0732">Signal</keyword>
<dbReference type="AlphaFoldDB" id="A0A0A7UVL3"/>
<dbReference type="Pfam" id="PF01551">
    <property type="entry name" value="Peptidase_M23"/>
    <property type="match status" value="1"/>
</dbReference>
<dbReference type="GO" id="GO:0004222">
    <property type="term" value="F:metalloendopeptidase activity"/>
    <property type="evidence" value="ECO:0007669"/>
    <property type="project" value="TreeGrafter"/>
</dbReference>
<proteinExistence type="predicted"/>
<dbReference type="Proteomes" id="UP000030940">
    <property type="component" value="Chromosome"/>
</dbReference>
<dbReference type="STRING" id="1245910.OY14_01260"/>
<evidence type="ECO:0000313" key="4">
    <source>
        <dbReference type="Proteomes" id="UP000030940"/>
    </source>
</evidence>
<protein>
    <submittedName>
        <fullName evidence="3">Peptidase M23</fullName>
    </submittedName>
</protein>
<dbReference type="PANTHER" id="PTHR21666">
    <property type="entry name" value="PEPTIDASE-RELATED"/>
    <property type="match status" value="1"/>
</dbReference>